<name>A0ABS1KNP3_9BACT</name>
<keyword evidence="3" id="KW-1185">Reference proteome</keyword>
<evidence type="ECO:0000313" key="3">
    <source>
        <dbReference type="Proteomes" id="UP000613030"/>
    </source>
</evidence>
<dbReference type="CDD" id="cd00093">
    <property type="entry name" value="HTH_XRE"/>
    <property type="match status" value="1"/>
</dbReference>
<dbReference type="SMART" id="SM00530">
    <property type="entry name" value="HTH_XRE"/>
    <property type="match status" value="1"/>
</dbReference>
<evidence type="ECO:0000259" key="1">
    <source>
        <dbReference type="PROSITE" id="PS50943"/>
    </source>
</evidence>
<dbReference type="Gene3D" id="1.10.260.40">
    <property type="entry name" value="lambda repressor-like DNA-binding domains"/>
    <property type="match status" value="1"/>
</dbReference>
<dbReference type="RefSeq" id="WP_202008437.1">
    <property type="nucleotide sequence ID" value="NZ_JAERRB010000002.1"/>
</dbReference>
<comment type="caution">
    <text evidence="2">The sequence shown here is derived from an EMBL/GenBank/DDBJ whole genome shotgun (WGS) entry which is preliminary data.</text>
</comment>
<feature type="domain" description="HTH cro/C1-type" evidence="1">
    <location>
        <begin position="23"/>
        <end position="79"/>
    </location>
</feature>
<dbReference type="InterPro" id="IPR001387">
    <property type="entry name" value="Cro/C1-type_HTH"/>
</dbReference>
<evidence type="ECO:0000313" key="2">
    <source>
        <dbReference type="EMBL" id="MBL0741075.1"/>
    </source>
</evidence>
<dbReference type="EMBL" id="JAERRB010000002">
    <property type="protein sequence ID" value="MBL0741075.1"/>
    <property type="molecule type" value="Genomic_DNA"/>
</dbReference>
<dbReference type="SUPFAM" id="SSF47413">
    <property type="entry name" value="lambda repressor-like DNA-binding domains"/>
    <property type="match status" value="1"/>
</dbReference>
<dbReference type="InterPro" id="IPR010982">
    <property type="entry name" value="Lambda_DNA-bd_dom_sf"/>
</dbReference>
<proteinExistence type="predicted"/>
<accession>A0ABS1KNP3</accession>
<dbReference type="Proteomes" id="UP000613030">
    <property type="component" value="Unassembled WGS sequence"/>
</dbReference>
<dbReference type="PROSITE" id="PS50943">
    <property type="entry name" value="HTH_CROC1"/>
    <property type="match status" value="1"/>
</dbReference>
<organism evidence="2 3">
    <name type="scientific">Chryseolinea lacunae</name>
    <dbReference type="NCBI Taxonomy" id="2801331"/>
    <lineage>
        <taxon>Bacteria</taxon>
        <taxon>Pseudomonadati</taxon>
        <taxon>Bacteroidota</taxon>
        <taxon>Cytophagia</taxon>
        <taxon>Cytophagales</taxon>
        <taxon>Fulvivirgaceae</taxon>
        <taxon>Chryseolinea</taxon>
    </lineage>
</organism>
<dbReference type="Pfam" id="PF13443">
    <property type="entry name" value="HTH_26"/>
    <property type="match status" value="1"/>
</dbReference>
<gene>
    <name evidence="2" type="ORF">JI741_07575</name>
</gene>
<sequence>MSGKGQILEITISQLDWYLINQVKKLRKQKGISQADLSVKMGFSEKLVGSIENPTLSARYNVSHINLLAKALNCNIHDLLPVKAFSADFLKLKVKRTHKLSRDGKPSKKTVLEVIDIIPLNN</sequence>
<reference evidence="2 3" key="1">
    <citation type="submission" date="2021-01" db="EMBL/GenBank/DDBJ databases">
        <title>Chryseolinea sp. Jin1 Genome sequencing and assembly.</title>
        <authorList>
            <person name="Kim I."/>
        </authorList>
    </citation>
    <scope>NUCLEOTIDE SEQUENCE [LARGE SCALE GENOMIC DNA]</scope>
    <source>
        <strain evidence="2 3">Jin1</strain>
    </source>
</reference>
<protein>
    <submittedName>
        <fullName evidence="2">Helix-turn-helix transcriptional regulator</fullName>
    </submittedName>
</protein>